<organism evidence="2 3">
    <name type="scientific">Rhodotorula mucilaginosa</name>
    <name type="common">Yeast</name>
    <name type="synonym">Rhodotorula rubra</name>
    <dbReference type="NCBI Taxonomy" id="5537"/>
    <lineage>
        <taxon>Eukaryota</taxon>
        <taxon>Fungi</taxon>
        <taxon>Dikarya</taxon>
        <taxon>Basidiomycota</taxon>
        <taxon>Pucciniomycotina</taxon>
        <taxon>Microbotryomycetes</taxon>
        <taxon>Sporidiobolales</taxon>
        <taxon>Sporidiobolaceae</taxon>
        <taxon>Rhodotorula</taxon>
    </lineage>
</organism>
<dbReference type="AlphaFoldDB" id="A0A9P6VWY4"/>
<sequence length="400" mass="44098">MAPTYTNRIDCYFKSGAIFKLLGRTETNLGGFEGFAIGEPILFLEFSKALLIAVMGENEAQRKWEVQTILMPLSCMTACTLRNFERTINKDLKDNFPGLDSWLDEALKYWDPHYDRAVDEGLITLEEELEWRNEVDDTVKRRIMEYLERAELAKADFASEEYDEDALNTESPVVRGEAHHVTLPRLVEHLKLCSKRLTDVAAQKKVLRTIDQLPKTDAAWREIVEKEAREAVKVSGAKDASQLGASFITLAKAAEASAKAVKAAKAAKASDAEDAAETTTAKPKKKRTSGGQIKKKQTSDDGSNKNKRAALGSKAGEPQPKKRRKTQNVPVAGLSEQAKTENKTLILNDSGIERPSELDELDEDDNLTPLRSLMGNGGVFASGADRTAPASVKGKGKERA</sequence>
<feature type="region of interest" description="Disordered" evidence="1">
    <location>
        <begin position="266"/>
        <end position="400"/>
    </location>
</feature>
<reference evidence="2 3" key="1">
    <citation type="submission" date="2020-11" db="EMBL/GenBank/DDBJ databases">
        <title>Kefir isolates.</title>
        <authorList>
            <person name="Marcisauskas S."/>
            <person name="Kim Y."/>
            <person name="Blasche S."/>
        </authorList>
    </citation>
    <scope>NUCLEOTIDE SEQUENCE [LARGE SCALE GENOMIC DNA]</scope>
    <source>
        <strain evidence="2 3">KR</strain>
    </source>
</reference>
<feature type="compositionally biased region" description="Basic residues" evidence="1">
    <location>
        <begin position="282"/>
        <end position="296"/>
    </location>
</feature>
<dbReference type="Proteomes" id="UP000777482">
    <property type="component" value="Unassembled WGS sequence"/>
</dbReference>
<keyword evidence="3" id="KW-1185">Reference proteome</keyword>
<accession>A0A9P6VWY4</accession>
<evidence type="ECO:0000313" key="3">
    <source>
        <dbReference type="Proteomes" id="UP000777482"/>
    </source>
</evidence>
<evidence type="ECO:0000313" key="2">
    <source>
        <dbReference type="EMBL" id="KAG0657357.1"/>
    </source>
</evidence>
<proteinExistence type="predicted"/>
<gene>
    <name evidence="2" type="ORF">C6P46_006541</name>
</gene>
<dbReference type="EMBL" id="PUHQ01000082">
    <property type="protein sequence ID" value="KAG0657357.1"/>
    <property type="molecule type" value="Genomic_DNA"/>
</dbReference>
<protein>
    <submittedName>
        <fullName evidence="2">Uncharacterized protein</fullName>
    </submittedName>
</protein>
<evidence type="ECO:0000256" key="1">
    <source>
        <dbReference type="SAM" id="MobiDB-lite"/>
    </source>
</evidence>
<comment type="caution">
    <text evidence="2">The sequence shown here is derived from an EMBL/GenBank/DDBJ whole genome shotgun (WGS) entry which is preliminary data.</text>
</comment>
<name>A0A9P6VWY4_RHOMI</name>